<dbReference type="KEGG" id="wcp:H9Q76_04655"/>
<accession>A0A7G9FPU7</accession>
<gene>
    <name evidence="1" type="ORF">H9Q76_04655</name>
</gene>
<evidence type="ECO:0000313" key="2">
    <source>
        <dbReference type="Proteomes" id="UP000515819"/>
    </source>
</evidence>
<name>A0A7G9FPU7_9FIRM</name>
<evidence type="ECO:0000313" key="1">
    <source>
        <dbReference type="EMBL" id="QNM00579.1"/>
    </source>
</evidence>
<dbReference type="Proteomes" id="UP000515819">
    <property type="component" value="Chromosome"/>
</dbReference>
<dbReference type="AlphaFoldDB" id="A0A7G9FPU7"/>
<proteinExistence type="predicted"/>
<dbReference type="RefSeq" id="WP_249321736.1">
    <property type="nucleotide sequence ID" value="NZ_CP060632.1"/>
</dbReference>
<protein>
    <submittedName>
        <fullName evidence="1">Uncharacterized protein</fullName>
    </submittedName>
</protein>
<reference evidence="1 2" key="1">
    <citation type="submission" date="2020-08" db="EMBL/GenBank/DDBJ databases">
        <authorList>
            <person name="Liu C."/>
            <person name="Sun Q."/>
        </authorList>
    </citation>
    <scope>NUCLEOTIDE SEQUENCE [LARGE SCALE GENOMIC DNA]</scope>
    <source>
        <strain evidence="1 2">NSJ-4</strain>
    </source>
</reference>
<sequence>MADLTHIFKVGQRVKCRMDEDIHDGVIKETFKDHVIIDIPDVSNHCWFENDLNIEDVIPVYNF</sequence>
<dbReference type="EMBL" id="CP060632">
    <property type="protein sequence ID" value="QNM00579.1"/>
    <property type="molecule type" value="Genomic_DNA"/>
</dbReference>
<keyword evidence="2" id="KW-1185">Reference proteome</keyword>
<organism evidence="1 2">
    <name type="scientific">Wujia chipingensis</name>
    <dbReference type="NCBI Taxonomy" id="2763670"/>
    <lineage>
        <taxon>Bacteria</taxon>
        <taxon>Bacillati</taxon>
        <taxon>Bacillota</taxon>
        <taxon>Clostridia</taxon>
        <taxon>Lachnospirales</taxon>
        <taxon>Lachnospiraceae</taxon>
        <taxon>Wujia</taxon>
    </lineage>
</organism>